<protein>
    <recommendedName>
        <fullName evidence="1">YokE-like PH domain-containing protein</fullName>
    </recommendedName>
</protein>
<feature type="domain" description="YokE-like PH" evidence="1">
    <location>
        <begin position="17"/>
        <end position="87"/>
    </location>
</feature>
<accession>A0A1F4WJJ8</accession>
<dbReference type="InterPro" id="IPR039519">
    <property type="entry name" value="YokE-like_PH"/>
</dbReference>
<dbReference type="Pfam" id="PF14470">
    <property type="entry name" value="bPH_3"/>
    <property type="match status" value="1"/>
</dbReference>
<dbReference type="AlphaFoldDB" id="A0A1F4WJJ8"/>
<evidence type="ECO:0000313" key="3">
    <source>
        <dbReference type="Proteomes" id="UP000179113"/>
    </source>
</evidence>
<organism evidence="2 3">
    <name type="scientific">candidate division WWE3 bacterium RIFOXYC1_FULL_39_7</name>
    <dbReference type="NCBI Taxonomy" id="1802643"/>
    <lineage>
        <taxon>Bacteria</taxon>
        <taxon>Katanobacteria</taxon>
    </lineage>
</organism>
<dbReference type="EMBL" id="MEWA01000019">
    <property type="protein sequence ID" value="OGC69615.1"/>
    <property type="molecule type" value="Genomic_DNA"/>
</dbReference>
<evidence type="ECO:0000259" key="1">
    <source>
        <dbReference type="Pfam" id="PF14470"/>
    </source>
</evidence>
<comment type="caution">
    <text evidence="2">The sequence shown here is derived from an EMBL/GenBank/DDBJ whole genome shotgun (WGS) entry which is preliminary data.</text>
</comment>
<dbReference type="Proteomes" id="UP000179113">
    <property type="component" value="Unassembled WGS sequence"/>
</dbReference>
<proteinExistence type="predicted"/>
<evidence type="ECO:0000313" key="2">
    <source>
        <dbReference type="EMBL" id="OGC69615.1"/>
    </source>
</evidence>
<name>A0A1F4WJJ8_UNCKA</name>
<gene>
    <name evidence="2" type="ORF">A2415_03520</name>
</gene>
<reference evidence="2 3" key="1">
    <citation type="journal article" date="2016" name="Nat. Commun.">
        <title>Thousands of microbial genomes shed light on interconnected biogeochemical processes in an aquifer system.</title>
        <authorList>
            <person name="Anantharaman K."/>
            <person name="Brown C.T."/>
            <person name="Hug L.A."/>
            <person name="Sharon I."/>
            <person name="Castelle C.J."/>
            <person name="Probst A.J."/>
            <person name="Thomas B.C."/>
            <person name="Singh A."/>
            <person name="Wilkins M.J."/>
            <person name="Karaoz U."/>
            <person name="Brodie E.L."/>
            <person name="Williams K.H."/>
            <person name="Hubbard S.S."/>
            <person name="Banfield J.F."/>
        </authorList>
    </citation>
    <scope>NUCLEOTIDE SEQUENCE [LARGE SCALE GENOMIC DNA]</scope>
</reference>
<sequence>MSKLLLKLQGLRSLNRTIFPPYLFVYDDILIYKKRKWIWVKEISISYGQISQVTLNKGIFFSSLDIYSAGTDNIVLRFIPTEPAVKAKKILDQKVYHSHAKHQQVETGSKVTLSDYEKSLNRLQELLNKNKISQRDFHRKKSELIKDL</sequence>